<proteinExistence type="predicted"/>
<organism evidence="1 2">
    <name type="scientific">Ornithinibacillus halotolerans</name>
    <dbReference type="NCBI Taxonomy" id="1274357"/>
    <lineage>
        <taxon>Bacteria</taxon>
        <taxon>Bacillati</taxon>
        <taxon>Bacillota</taxon>
        <taxon>Bacilli</taxon>
        <taxon>Bacillales</taxon>
        <taxon>Bacillaceae</taxon>
        <taxon>Ornithinibacillus</taxon>
    </lineage>
</organism>
<dbReference type="Proteomes" id="UP000613512">
    <property type="component" value="Unassembled WGS sequence"/>
</dbReference>
<keyword evidence="2" id="KW-1185">Reference proteome</keyword>
<evidence type="ECO:0000313" key="2">
    <source>
        <dbReference type="Proteomes" id="UP000613512"/>
    </source>
</evidence>
<gene>
    <name evidence="1" type="ORF">GCM10008025_00290</name>
</gene>
<dbReference type="EMBL" id="BMEY01000001">
    <property type="protein sequence ID" value="GGA60215.1"/>
    <property type="molecule type" value="Genomic_DNA"/>
</dbReference>
<sequence length="223" mass="25996">MQSSQWLQGGPFLEVSFLLQLKEDKRKTIQFILDNLSKVNNNIEIVDDNIGEVMDAFEVGYPYDEGDVQTTHIHSFSLNLYVYLTRRRKSVLQIDLVSSNTVMVNFMFYGSTMDAGEWEQIGIEQDEYTDFTNFLKNLYAVYEFEVGGIAMEENVLELFGSEEIYPNECYRYEALDPERFLQESSAFIDIIWKDTNKKLLDVPFNHVRLDKQGILIHVCSFND</sequence>
<name>A0A916W284_9BACI</name>
<comment type="caution">
    <text evidence="1">The sequence shown here is derived from an EMBL/GenBank/DDBJ whole genome shotgun (WGS) entry which is preliminary data.</text>
</comment>
<reference evidence="1" key="2">
    <citation type="submission" date="2020-09" db="EMBL/GenBank/DDBJ databases">
        <authorList>
            <person name="Sun Q."/>
            <person name="Zhou Y."/>
        </authorList>
    </citation>
    <scope>NUCLEOTIDE SEQUENCE</scope>
    <source>
        <strain evidence="1">CGMCC 1.12408</strain>
    </source>
</reference>
<reference evidence="1" key="1">
    <citation type="journal article" date="2014" name="Int. J. Syst. Evol. Microbiol.">
        <title>Complete genome sequence of Corynebacterium casei LMG S-19264T (=DSM 44701T), isolated from a smear-ripened cheese.</title>
        <authorList>
            <consortium name="US DOE Joint Genome Institute (JGI-PGF)"/>
            <person name="Walter F."/>
            <person name="Albersmeier A."/>
            <person name="Kalinowski J."/>
            <person name="Ruckert C."/>
        </authorList>
    </citation>
    <scope>NUCLEOTIDE SEQUENCE</scope>
    <source>
        <strain evidence="1">CGMCC 1.12408</strain>
    </source>
</reference>
<accession>A0A916W284</accession>
<dbReference type="AlphaFoldDB" id="A0A916W284"/>
<protein>
    <submittedName>
        <fullName evidence="1">Uncharacterized protein</fullName>
    </submittedName>
</protein>
<dbReference type="RefSeq" id="WP_188382657.1">
    <property type="nucleotide sequence ID" value="NZ_BMEY01000001.1"/>
</dbReference>
<evidence type="ECO:0000313" key="1">
    <source>
        <dbReference type="EMBL" id="GGA60215.1"/>
    </source>
</evidence>